<proteinExistence type="predicted"/>
<dbReference type="EMBL" id="JAPQKH010000007">
    <property type="protein sequence ID" value="KAJ5087274.1"/>
    <property type="molecule type" value="Genomic_DNA"/>
</dbReference>
<sequence>MPSSKQDEDSTPNIQDKLPVGQSGPITSRDTEMAQPHSPERAHLDQMPLGHRPSTTENVQNRSKYRGPSGILTPKEFLEKHRRLQAEAVEDAKREIRRGKLPEGFKLLDLDDELVSAQGTMKDACAAQQMQAKVDWDMSHDQAGQCYCGGPSRSAECKCFSNKDKVKE</sequence>
<feature type="compositionally biased region" description="Polar residues" evidence="1">
    <location>
        <begin position="53"/>
        <end position="62"/>
    </location>
</feature>
<dbReference type="Proteomes" id="UP001149165">
    <property type="component" value="Unassembled WGS sequence"/>
</dbReference>
<comment type="caution">
    <text evidence="2">The sequence shown here is derived from an EMBL/GenBank/DDBJ whole genome shotgun (WGS) entry which is preliminary data.</text>
</comment>
<accession>A0A9W9ESW9</accession>
<feature type="region of interest" description="Disordered" evidence="1">
    <location>
        <begin position="1"/>
        <end position="73"/>
    </location>
</feature>
<name>A0A9W9ESW9_9EURO</name>
<gene>
    <name evidence="2" type="ORF">N7456_010890</name>
</gene>
<reference evidence="2" key="1">
    <citation type="submission" date="2022-11" db="EMBL/GenBank/DDBJ databases">
        <authorList>
            <person name="Petersen C."/>
        </authorList>
    </citation>
    <scope>NUCLEOTIDE SEQUENCE</scope>
    <source>
        <strain evidence="2">IBT 30069</strain>
    </source>
</reference>
<dbReference type="AlphaFoldDB" id="A0A9W9ESW9"/>
<reference evidence="2" key="2">
    <citation type="journal article" date="2023" name="IMA Fungus">
        <title>Comparative genomic study of the Penicillium genus elucidates a diverse pangenome and 15 lateral gene transfer events.</title>
        <authorList>
            <person name="Petersen C."/>
            <person name="Sorensen T."/>
            <person name="Nielsen M.R."/>
            <person name="Sondergaard T.E."/>
            <person name="Sorensen J.L."/>
            <person name="Fitzpatrick D.A."/>
            <person name="Frisvad J.C."/>
            <person name="Nielsen K.L."/>
        </authorList>
    </citation>
    <scope>NUCLEOTIDE SEQUENCE</scope>
    <source>
        <strain evidence="2">IBT 30069</strain>
    </source>
</reference>
<organism evidence="2 3">
    <name type="scientific">Penicillium angulare</name>
    <dbReference type="NCBI Taxonomy" id="116970"/>
    <lineage>
        <taxon>Eukaryota</taxon>
        <taxon>Fungi</taxon>
        <taxon>Dikarya</taxon>
        <taxon>Ascomycota</taxon>
        <taxon>Pezizomycotina</taxon>
        <taxon>Eurotiomycetes</taxon>
        <taxon>Eurotiomycetidae</taxon>
        <taxon>Eurotiales</taxon>
        <taxon>Aspergillaceae</taxon>
        <taxon>Penicillium</taxon>
    </lineage>
</organism>
<keyword evidence="3" id="KW-1185">Reference proteome</keyword>
<protein>
    <submittedName>
        <fullName evidence="2">Uncharacterized protein</fullName>
    </submittedName>
</protein>
<evidence type="ECO:0000313" key="3">
    <source>
        <dbReference type="Proteomes" id="UP001149165"/>
    </source>
</evidence>
<evidence type="ECO:0000256" key="1">
    <source>
        <dbReference type="SAM" id="MobiDB-lite"/>
    </source>
</evidence>
<evidence type="ECO:0000313" key="2">
    <source>
        <dbReference type="EMBL" id="KAJ5087274.1"/>
    </source>
</evidence>